<feature type="signal peptide" evidence="8">
    <location>
        <begin position="1"/>
        <end position="15"/>
    </location>
</feature>
<evidence type="ECO:0000259" key="9">
    <source>
        <dbReference type="PROSITE" id="PS50048"/>
    </source>
</evidence>
<feature type="compositionally biased region" description="Low complexity" evidence="7">
    <location>
        <begin position="247"/>
        <end position="261"/>
    </location>
</feature>
<keyword evidence="2" id="KW-0479">Metal-binding</keyword>
<accession>A0A0F7SER9</accession>
<dbReference type="SMART" id="SM00066">
    <property type="entry name" value="GAL4"/>
    <property type="match status" value="1"/>
</dbReference>
<name>A0A0F7SER9_PHARH</name>
<keyword evidence="6" id="KW-0539">Nucleus</keyword>
<feature type="compositionally biased region" description="Low complexity" evidence="7">
    <location>
        <begin position="843"/>
        <end position="854"/>
    </location>
</feature>
<dbReference type="InterPro" id="IPR036864">
    <property type="entry name" value="Zn2-C6_fun-type_DNA-bd_sf"/>
</dbReference>
<dbReference type="PROSITE" id="PS50048">
    <property type="entry name" value="ZN2_CY6_FUNGAL_2"/>
    <property type="match status" value="1"/>
</dbReference>
<evidence type="ECO:0000256" key="3">
    <source>
        <dbReference type="ARBA" id="ARBA00023015"/>
    </source>
</evidence>
<dbReference type="InterPro" id="IPR007219">
    <property type="entry name" value="XnlR_reg_dom"/>
</dbReference>
<dbReference type="GO" id="GO:0000981">
    <property type="term" value="F:DNA-binding transcription factor activity, RNA polymerase II-specific"/>
    <property type="evidence" value="ECO:0007669"/>
    <property type="project" value="InterPro"/>
</dbReference>
<dbReference type="PANTHER" id="PTHR31845:SF17">
    <property type="entry name" value="ZN(II)2CYS6 TRANSCRIPTION FACTOR (EUROFUNG)"/>
    <property type="match status" value="1"/>
</dbReference>
<evidence type="ECO:0000256" key="1">
    <source>
        <dbReference type="ARBA" id="ARBA00004123"/>
    </source>
</evidence>
<proteinExistence type="predicted"/>
<dbReference type="Pfam" id="PF00172">
    <property type="entry name" value="Zn_clus"/>
    <property type="match status" value="1"/>
</dbReference>
<feature type="domain" description="Zn(2)-C6 fungal-type" evidence="9">
    <location>
        <begin position="36"/>
        <end position="73"/>
    </location>
</feature>
<dbReference type="GO" id="GO:0005634">
    <property type="term" value="C:nucleus"/>
    <property type="evidence" value="ECO:0007669"/>
    <property type="project" value="UniProtKB-SubCell"/>
</dbReference>
<protein>
    <submittedName>
        <fullName evidence="10">Fungal specific transcription factor domain protein</fullName>
    </submittedName>
</protein>
<dbReference type="PANTHER" id="PTHR31845">
    <property type="entry name" value="FINGER DOMAIN PROTEIN, PUTATIVE-RELATED"/>
    <property type="match status" value="1"/>
</dbReference>
<keyword evidence="8" id="KW-0732">Signal</keyword>
<evidence type="ECO:0000256" key="7">
    <source>
        <dbReference type="SAM" id="MobiDB-lite"/>
    </source>
</evidence>
<feature type="region of interest" description="Disordered" evidence="7">
    <location>
        <begin position="840"/>
        <end position="882"/>
    </location>
</feature>
<feature type="compositionally biased region" description="Polar residues" evidence="7">
    <location>
        <begin position="212"/>
        <end position="235"/>
    </location>
</feature>
<dbReference type="InterPro" id="IPR051089">
    <property type="entry name" value="prtT"/>
</dbReference>
<dbReference type="GO" id="GO:0000976">
    <property type="term" value="F:transcription cis-regulatory region binding"/>
    <property type="evidence" value="ECO:0007669"/>
    <property type="project" value="TreeGrafter"/>
</dbReference>
<dbReference type="Gene3D" id="4.10.240.10">
    <property type="entry name" value="Zn(2)-C6 fungal-type DNA-binding domain"/>
    <property type="match status" value="1"/>
</dbReference>
<dbReference type="CDD" id="cd00067">
    <property type="entry name" value="GAL4"/>
    <property type="match status" value="1"/>
</dbReference>
<feature type="compositionally biased region" description="Basic and acidic residues" evidence="7">
    <location>
        <begin position="297"/>
        <end position="330"/>
    </location>
</feature>
<keyword evidence="3" id="KW-0805">Transcription regulation</keyword>
<dbReference type="AlphaFoldDB" id="A0A0F7SER9"/>
<dbReference type="GO" id="GO:0008270">
    <property type="term" value="F:zinc ion binding"/>
    <property type="evidence" value="ECO:0007669"/>
    <property type="project" value="InterPro"/>
</dbReference>
<comment type="subcellular location">
    <subcellularLocation>
        <location evidence="1">Nucleus</location>
    </subcellularLocation>
</comment>
<evidence type="ECO:0000256" key="5">
    <source>
        <dbReference type="ARBA" id="ARBA00023163"/>
    </source>
</evidence>
<evidence type="ECO:0000256" key="4">
    <source>
        <dbReference type="ARBA" id="ARBA00023125"/>
    </source>
</evidence>
<dbReference type="SUPFAM" id="SSF57701">
    <property type="entry name" value="Zn2/Cys6 DNA-binding domain"/>
    <property type="match status" value="1"/>
</dbReference>
<organism evidence="10">
    <name type="scientific">Phaffia rhodozyma</name>
    <name type="common">Yeast</name>
    <name type="synonym">Xanthophyllomyces dendrorhous</name>
    <dbReference type="NCBI Taxonomy" id="264483"/>
    <lineage>
        <taxon>Eukaryota</taxon>
        <taxon>Fungi</taxon>
        <taxon>Dikarya</taxon>
        <taxon>Basidiomycota</taxon>
        <taxon>Agaricomycotina</taxon>
        <taxon>Tremellomycetes</taxon>
        <taxon>Cystofilobasidiales</taxon>
        <taxon>Mrakiaceae</taxon>
        <taxon>Phaffia</taxon>
    </lineage>
</organism>
<reference evidence="10" key="1">
    <citation type="submission" date="2014-08" db="EMBL/GenBank/DDBJ databases">
        <authorList>
            <person name="Sharma Rahul"/>
            <person name="Thines Marco"/>
        </authorList>
    </citation>
    <scope>NUCLEOTIDE SEQUENCE</scope>
</reference>
<dbReference type="Pfam" id="PF04082">
    <property type="entry name" value="Fungal_trans"/>
    <property type="match status" value="1"/>
</dbReference>
<evidence type="ECO:0000256" key="6">
    <source>
        <dbReference type="ARBA" id="ARBA00023242"/>
    </source>
</evidence>
<sequence length="952" mass="104504">MLILDLFRFVFFALAGYILNDCFERYSCCTERGARACVACRKGKNRCEGLLNADNTIEPPCRRCELAGVPCVFEKPPKKKKKTATTTIGEDIGEREERVSKLEDEVSKISEAQGSMQSTLSQILSVLTNNRQGASIDSPATSTSDTLPYYTQRGHSASLIHPPPIINTDQDSLTIFSSRGANNSMYLQSDPGPELSSANPFGTLSNISSARNTFNSPLSGPQLGNVNQAPWNTLRASPGRGTYADNPTAPSSSQWPPTSTSAGYGAGRAGTDHPLPGLPLSHSRNTVFDVIEEDGVEEHRRSRRESDRRGKTEEMANDDSGERGRSEPKNRNPGRSRSRIESAEGTNIAGAGIENTGEQESFPALPGFAPPPTHRFAPYEIVPSTAVSSDDESENTLPRAAMMTPGLALQGLANAAADAANGTLNSSRVVKKKRVPPPPNPFPDVVTKGMVSEAEARELYNIFFSGSNLFVPLFDPAYDTFESLRDRTPFTVDVILAVAAKIRGGNGPLGPSFRAASDEAHGIARSTLFGPVVRKEAVQASLLLACYSQNGYLPSGHAVRMSLDIGLHRALSKLLQAAGQGERIRSDAEERDLVVSTRIWLTCFWYDRVQTLSSGKPTMIREDDTGVINARHFLSHPMSSPTDVRLVAEVELVVLKTRAYDHLQTIKGQVTKPTLSYISRVSEDLNRWYTEWDDMHKQTYSEESVMRNMLLVELHYAKLWLVCVALRGASWDKMPYEQKEIALEAKESAMRCLEVYLNNNQLRAALCFAIHEYLVMATFSACYLIKVAILFPNDVDRRQIVSIVSQLAGLLSEISAERYSLTLGLQISTFKRRYNMTRPPTPSSLAHALLNSSSGGDHPGGSKASQPSNRSRSHSHSHNDVENEVDWDLPDFDWLDMPTMPDFDVPWLTDDGVVNLGLPVGGSESLFFPFDLPNLTATDINFVWNTGAPSGF</sequence>
<evidence type="ECO:0000256" key="2">
    <source>
        <dbReference type="ARBA" id="ARBA00022723"/>
    </source>
</evidence>
<evidence type="ECO:0000256" key="8">
    <source>
        <dbReference type="SAM" id="SignalP"/>
    </source>
</evidence>
<dbReference type="GO" id="GO:0006351">
    <property type="term" value="P:DNA-templated transcription"/>
    <property type="evidence" value="ECO:0007669"/>
    <property type="project" value="InterPro"/>
</dbReference>
<feature type="region of interest" description="Disordered" evidence="7">
    <location>
        <begin position="212"/>
        <end position="377"/>
    </location>
</feature>
<dbReference type="EMBL" id="LN483167">
    <property type="protein sequence ID" value="CDZ97001.1"/>
    <property type="molecule type" value="Genomic_DNA"/>
</dbReference>
<dbReference type="InterPro" id="IPR001138">
    <property type="entry name" value="Zn2Cys6_DnaBD"/>
</dbReference>
<keyword evidence="5" id="KW-0804">Transcription</keyword>
<dbReference type="SMART" id="SM00906">
    <property type="entry name" value="Fungal_trans"/>
    <property type="match status" value="1"/>
</dbReference>
<feature type="chain" id="PRO_5012272019" evidence="8">
    <location>
        <begin position="16"/>
        <end position="952"/>
    </location>
</feature>
<keyword evidence="4" id="KW-0238">DNA-binding</keyword>
<evidence type="ECO:0000313" key="10">
    <source>
        <dbReference type="EMBL" id="CDZ97001.1"/>
    </source>
</evidence>
<dbReference type="CDD" id="cd12148">
    <property type="entry name" value="fungal_TF_MHR"/>
    <property type="match status" value="1"/>
</dbReference>